<sequence length="232" mass="25470">MRRVTAQPPASVPPTSPQAPARLILVRHGQTAHNRERRMQGQVDTPLDETGQRQARLLAAHLRRLGVQAPRIHASDLSRAHATAEALHRELGGTLATFPELREISLGDWEGHLYDEIAARHPELHGQFWSGDPECCPPGGETPQAVGERVYAHALAHWPQAGETLMLVSHGIAISALLTRLLGLDYQTEFQSRRYLHLNTAYSVLTVDPASREVLSAEVAQAGHLTAEETGR</sequence>
<proteinExistence type="predicted"/>
<feature type="active site" description="Tele-phosphohistidine intermediate" evidence="3">
    <location>
        <position position="28"/>
    </location>
</feature>
<dbReference type="Gene3D" id="3.40.50.1240">
    <property type="entry name" value="Phosphoglycerate mutase-like"/>
    <property type="match status" value="1"/>
</dbReference>
<dbReference type="Proteomes" id="UP000002524">
    <property type="component" value="Chromosome 1"/>
</dbReference>
<keyword evidence="1" id="KW-0324">Glycolysis</keyword>
<dbReference type="Pfam" id="PF00300">
    <property type="entry name" value="His_Phos_1"/>
    <property type="match status" value="1"/>
</dbReference>
<gene>
    <name evidence="6" type="ordered locus">DR_1097</name>
</gene>
<dbReference type="OrthoDB" id="64342at2"/>
<dbReference type="InterPro" id="IPR029033">
    <property type="entry name" value="His_PPase_superfam"/>
</dbReference>
<dbReference type="GO" id="GO:0016791">
    <property type="term" value="F:phosphatase activity"/>
    <property type="evidence" value="ECO:0000318"/>
    <property type="project" value="GO_Central"/>
</dbReference>
<dbReference type="AlphaFoldDB" id="Q9RVD2"/>
<dbReference type="InterPro" id="IPR001345">
    <property type="entry name" value="PG/BPGM_mutase_AS"/>
</dbReference>
<evidence type="ECO:0000256" key="1">
    <source>
        <dbReference type="ARBA" id="ARBA00023152"/>
    </source>
</evidence>
<reference evidence="6 7" key="1">
    <citation type="journal article" date="1999" name="Science">
        <title>Genome sequence of the radioresistant bacterium Deinococcus radiodurans R1.</title>
        <authorList>
            <person name="White O."/>
            <person name="Eisen J.A."/>
            <person name="Heidelberg J.F."/>
            <person name="Hickey E.K."/>
            <person name="Peterson J.D."/>
            <person name="Dodson R.J."/>
            <person name="Haft D.H."/>
            <person name="Gwinn M.L."/>
            <person name="Nelson W.C."/>
            <person name="Richardson D.L."/>
            <person name="Moffat K.S."/>
            <person name="Qin H."/>
            <person name="Jiang L."/>
            <person name="Pamphile W."/>
            <person name="Crosby M."/>
            <person name="Shen M."/>
            <person name="Vamathevan J.J."/>
            <person name="Lam P."/>
            <person name="McDonald L."/>
            <person name="Utterback T."/>
            <person name="Zalewski C."/>
            <person name="Makarova K.S."/>
            <person name="Aravind L."/>
            <person name="Daly M.J."/>
            <person name="Minton K.W."/>
            <person name="Fleischmann R.D."/>
            <person name="Ketchum K.A."/>
            <person name="Nelson K.E."/>
            <person name="Salzberg S."/>
            <person name="Smith H.O."/>
            <person name="Venter J.C."/>
            <person name="Fraser C.M."/>
        </authorList>
    </citation>
    <scope>NUCLEOTIDE SEQUENCE [LARGE SCALE GENOMIC DNA]</scope>
    <source>
        <strain evidence="7">ATCC 13939 / DSM 20539 / JCM 16871 / LMG 4051 / NBRC 15346 / NCIMB 9279 / R1 / VKM B-1422</strain>
    </source>
</reference>
<feature type="binding site" evidence="4">
    <location>
        <position position="79"/>
    </location>
    <ligand>
        <name>substrate</name>
    </ligand>
</feature>
<dbReference type="InParanoid" id="Q9RVD2"/>
<keyword evidence="7" id="KW-1185">Reference proteome</keyword>
<feature type="binding site" evidence="4">
    <location>
        <begin position="27"/>
        <end position="34"/>
    </location>
    <ligand>
        <name>substrate</name>
    </ligand>
</feature>
<protein>
    <submittedName>
        <fullName evidence="6">Phosphoglycerate mutase, putative</fullName>
    </submittedName>
</protein>
<evidence type="ECO:0000256" key="5">
    <source>
        <dbReference type="SAM" id="MobiDB-lite"/>
    </source>
</evidence>
<dbReference type="GeneID" id="69517343"/>
<dbReference type="InterPro" id="IPR013078">
    <property type="entry name" value="His_Pase_superF_clade-1"/>
</dbReference>
<dbReference type="EnsemblBacteria" id="AAF10667">
    <property type="protein sequence ID" value="AAF10667"/>
    <property type="gene ID" value="DR_1097"/>
</dbReference>
<dbReference type="PROSITE" id="PS00175">
    <property type="entry name" value="PG_MUTASE"/>
    <property type="match status" value="1"/>
</dbReference>
<keyword evidence="2" id="KW-0413">Isomerase</keyword>
<evidence type="ECO:0000313" key="7">
    <source>
        <dbReference type="Proteomes" id="UP000002524"/>
    </source>
</evidence>
<dbReference type="eggNOG" id="COG0406">
    <property type="taxonomic scope" value="Bacteria"/>
</dbReference>
<dbReference type="PATRIC" id="fig|243230.17.peg.1293"/>
<dbReference type="InterPro" id="IPR050275">
    <property type="entry name" value="PGM_Phosphatase"/>
</dbReference>
<feature type="region of interest" description="Disordered" evidence="5">
    <location>
        <begin position="1"/>
        <end position="21"/>
    </location>
</feature>
<evidence type="ECO:0000313" key="6">
    <source>
        <dbReference type="EMBL" id="AAF10667.1"/>
    </source>
</evidence>
<dbReference type="CDD" id="cd07067">
    <property type="entry name" value="HP_PGM_like"/>
    <property type="match status" value="1"/>
</dbReference>
<evidence type="ECO:0000256" key="2">
    <source>
        <dbReference type="ARBA" id="ARBA00023235"/>
    </source>
</evidence>
<dbReference type="RefSeq" id="WP_010887740.1">
    <property type="nucleotide sequence ID" value="NC_001263.1"/>
</dbReference>
<dbReference type="GO" id="GO:0005737">
    <property type="term" value="C:cytoplasm"/>
    <property type="evidence" value="ECO:0000318"/>
    <property type="project" value="GO_Central"/>
</dbReference>
<dbReference type="HOGENOM" id="CLU_033323_9_5_0"/>
<organism evidence="6 7">
    <name type="scientific">Deinococcus radiodurans (strain ATCC 13939 / DSM 20539 / JCM 16871 / CCUG 27074 / LMG 4051 / NBRC 15346 / NCIMB 9279 / VKM B-1422 / R1)</name>
    <dbReference type="NCBI Taxonomy" id="243230"/>
    <lineage>
        <taxon>Bacteria</taxon>
        <taxon>Thermotogati</taxon>
        <taxon>Deinococcota</taxon>
        <taxon>Deinococci</taxon>
        <taxon>Deinococcales</taxon>
        <taxon>Deinococcaceae</taxon>
        <taxon>Deinococcus</taxon>
    </lineage>
</organism>
<name>Q9RVD2_DEIRA</name>
<feature type="active site" description="Proton donor/acceptor" evidence="3">
    <location>
        <position position="103"/>
    </location>
</feature>
<dbReference type="PIR" id="A75439">
    <property type="entry name" value="A75439"/>
</dbReference>
<accession>Q9RVD2</accession>
<dbReference type="SUPFAM" id="SSF53254">
    <property type="entry name" value="Phosphoglycerate mutase-like"/>
    <property type="match status" value="1"/>
</dbReference>
<evidence type="ECO:0000256" key="4">
    <source>
        <dbReference type="PIRSR" id="PIRSR613078-2"/>
    </source>
</evidence>
<dbReference type="PANTHER" id="PTHR48100:SF1">
    <property type="entry name" value="HISTIDINE PHOSPHATASE FAMILY PROTEIN-RELATED"/>
    <property type="match status" value="1"/>
</dbReference>
<dbReference type="KEGG" id="dra:DR_1097"/>
<dbReference type="PaxDb" id="243230-DR_1097"/>
<evidence type="ECO:0000256" key="3">
    <source>
        <dbReference type="PIRSR" id="PIRSR613078-1"/>
    </source>
</evidence>
<dbReference type="EMBL" id="AE000513">
    <property type="protein sequence ID" value="AAF10667.1"/>
    <property type="molecule type" value="Genomic_DNA"/>
</dbReference>
<dbReference type="SMART" id="SM00855">
    <property type="entry name" value="PGAM"/>
    <property type="match status" value="1"/>
</dbReference>
<dbReference type="PANTHER" id="PTHR48100">
    <property type="entry name" value="BROAD-SPECIFICITY PHOSPHATASE YOR283W-RELATED"/>
    <property type="match status" value="1"/>
</dbReference>
<dbReference type="STRING" id="243230.DR_1097"/>